<dbReference type="RefSeq" id="WP_068748175.1">
    <property type="nucleotide sequence ID" value="NZ_LOHZ01000025.1"/>
</dbReference>
<dbReference type="InterPro" id="IPR036856">
    <property type="entry name" value="Ald_Oxase/Xan_DH_a/b_sf"/>
</dbReference>
<keyword evidence="5" id="KW-1185">Reference proteome</keyword>
<dbReference type="Pfam" id="PF02738">
    <property type="entry name" value="MoCoBD_1"/>
    <property type="match status" value="1"/>
</dbReference>
<dbReference type="EC" id="1.17.1.4" evidence="4"/>
<dbReference type="InterPro" id="IPR046867">
    <property type="entry name" value="AldOxase/xan_DH_MoCoBD2"/>
</dbReference>
<evidence type="ECO:0000256" key="2">
    <source>
        <dbReference type="ARBA" id="ARBA00023002"/>
    </source>
</evidence>
<dbReference type="GO" id="GO:0004854">
    <property type="term" value="F:xanthine dehydrogenase activity"/>
    <property type="evidence" value="ECO:0007669"/>
    <property type="project" value="UniProtKB-EC"/>
</dbReference>
<dbReference type="OrthoDB" id="9759099at2"/>
<dbReference type="Pfam" id="PF01315">
    <property type="entry name" value="Ald_Xan_dh_C"/>
    <property type="match status" value="1"/>
</dbReference>
<dbReference type="SUPFAM" id="SSF56003">
    <property type="entry name" value="Molybdenum cofactor-binding domain"/>
    <property type="match status" value="1"/>
</dbReference>
<organism evidence="4 5">
    <name type="scientific">Thermovenabulum gondwanense</name>
    <dbReference type="NCBI Taxonomy" id="520767"/>
    <lineage>
        <taxon>Bacteria</taxon>
        <taxon>Bacillati</taxon>
        <taxon>Bacillota</taxon>
        <taxon>Clostridia</taxon>
        <taxon>Thermosediminibacterales</taxon>
        <taxon>Thermosediminibacteraceae</taxon>
        <taxon>Thermovenabulum</taxon>
    </lineage>
</organism>
<dbReference type="InterPro" id="IPR000674">
    <property type="entry name" value="Ald_Oxase/Xan_DH_a/b"/>
</dbReference>
<dbReference type="Proteomes" id="UP000075737">
    <property type="component" value="Unassembled WGS sequence"/>
</dbReference>
<comment type="caution">
    <text evidence="4">The sequence shown here is derived from an EMBL/GenBank/DDBJ whole genome shotgun (WGS) entry which is preliminary data.</text>
</comment>
<proteinExistence type="predicted"/>
<dbReference type="InterPro" id="IPR016208">
    <property type="entry name" value="Ald_Oxase/xanthine_DH-like"/>
</dbReference>
<evidence type="ECO:0000313" key="4">
    <source>
        <dbReference type="EMBL" id="KYO66799.1"/>
    </source>
</evidence>
<dbReference type="PANTHER" id="PTHR11908:SF132">
    <property type="entry name" value="ALDEHYDE OXIDASE 1-RELATED"/>
    <property type="match status" value="1"/>
</dbReference>
<evidence type="ECO:0000256" key="1">
    <source>
        <dbReference type="ARBA" id="ARBA00022505"/>
    </source>
</evidence>
<dbReference type="SMART" id="SM01008">
    <property type="entry name" value="Ald_Xan_dh_C"/>
    <property type="match status" value="1"/>
</dbReference>
<keyword evidence="2 4" id="KW-0560">Oxidoreductase</keyword>
<dbReference type="InterPro" id="IPR008274">
    <property type="entry name" value="AldOxase/xan_DH_MoCoBD1"/>
</dbReference>
<dbReference type="EMBL" id="LOHZ01000025">
    <property type="protein sequence ID" value="KYO66799.1"/>
    <property type="molecule type" value="Genomic_DNA"/>
</dbReference>
<dbReference type="GO" id="GO:0005506">
    <property type="term" value="F:iron ion binding"/>
    <property type="evidence" value="ECO:0007669"/>
    <property type="project" value="InterPro"/>
</dbReference>
<dbReference type="AlphaFoldDB" id="A0A161QC58"/>
<protein>
    <submittedName>
        <fullName evidence="4">Xanthine dehydrogenase molybdenum-binding subunit</fullName>
        <ecNumber evidence="4">1.17.1.4</ecNumber>
    </submittedName>
</protein>
<dbReference type="Gene3D" id="3.30.365.10">
    <property type="entry name" value="Aldehyde oxidase/xanthine dehydrogenase, molybdopterin binding domain"/>
    <property type="match status" value="4"/>
</dbReference>
<accession>A0A161QC58</accession>
<gene>
    <name evidence="4" type="primary">xdhA</name>
    <name evidence="4" type="ORF">ATZ99_10440</name>
</gene>
<dbReference type="STRING" id="520767.ATZ99_10440"/>
<feature type="domain" description="Aldehyde oxidase/xanthine dehydrogenase a/b hammerhead" evidence="3">
    <location>
        <begin position="20"/>
        <end position="125"/>
    </location>
</feature>
<dbReference type="Gene3D" id="3.90.1170.50">
    <property type="entry name" value="Aldehyde oxidase/xanthine dehydrogenase, a/b hammerhead"/>
    <property type="match status" value="1"/>
</dbReference>
<name>A0A161QC58_9FIRM</name>
<evidence type="ECO:0000259" key="3">
    <source>
        <dbReference type="SMART" id="SM01008"/>
    </source>
</evidence>
<evidence type="ECO:0000313" key="5">
    <source>
        <dbReference type="Proteomes" id="UP000075737"/>
    </source>
</evidence>
<dbReference type="InterPro" id="IPR037165">
    <property type="entry name" value="AldOxase/xan_DH_Mopterin-bd_sf"/>
</dbReference>
<dbReference type="SUPFAM" id="SSF54665">
    <property type="entry name" value="CO dehydrogenase molybdoprotein N-domain-like"/>
    <property type="match status" value="1"/>
</dbReference>
<keyword evidence="1" id="KW-0500">Molybdenum</keyword>
<dbReference type="Pfam" id="PF20256">
    <property type="entry name" value="MoCoBD_2"/>
    <property type="match status" value="1"/>
</dbReference>
<sequence>MEFSYIGKNYKRVDGFEKVTGNAIFTDDMKFPGMLFAKVLRSPIAHGKILKIDISNALKIKGVVKIVTGKDLDVKRVGACIQDQYPIAKDKVRYAGEPVACVIATSKYAAEEAVKEIKVEYEEFPFVIYPQEAIKENSPVIHENVFEYERAGFIKPEGKNCFHHFKISRGNIENTFKTAYKIIAGEYWVPYVHHVQLEPHCAIALYGYDNTFTIYTSSQAPFVVQNIVSKIHSLPLSNVRVIVPYVGGGFGGKSDVTIEPLISCLAKMVPGRYIKLSLTREEMFEGTNVGRGVFAKYETAVSREGKILGLKAQILLGAGGYADYAVNIVNGIGMSATGPYEIDNLQIDVYGVYTNTPPTGAFRGYGHPEAHFACELQMEKIARELKIDPVEFRLKNILGPGKKNAIGQVMNENSGKFDLCVKKVAEEIFKEPREENKELLIGRGIAAYMKTPIMPNNAQSGAVMKLNEDKSITLYVGAIEMGQGTYTALSQIAAEALNFPVEKIKIVKQVDTSFSPYEWQTVASHTTWGVGNAILIAAKDLSSKIKKAGSRILKIPEKEVDFNSDYVFSKINPVLKVELEKIASGYVDEKGSAITSPLIGEGSFVPSGLEFLDPETGQGNAAADWTCGCVGVEVEIDKNTGRYHIRKLVNAIDAGKIINPKIARDQVIGAMIQALGATISEVLVFSDKGKIRNNDLVDYKIPGIEDIPDEAKVIFIETPEETGPYGARGLGEHGAVAVSPAILNALYDALKISFNQIPVTPEQILKALEEVK</sequence>
<dbReference type="PANTHER" id="PTHR11908">
    <property type="entry name" value="XANTHINE DEHYDROGENASE"/>
    <property type="match status" value="1"/>
</dbReference>
<reference evidence="4 5" key="1">
    <citation type="submission" date="2015-12" db="EMBL/GenBank/DDBJ databases">
        <title>Draft genome of Thermovenabulum gondwanense isolated from a red thermophilic microbial mat colonisisng an outflow channel of a bore well.</title>
        <authorList>
            <person name="Patel B.K."/>
        </authorList>
    </citation>
    <scope>NUCLEOTIDE SEQUENCE [LARGE SCALE GENOMIC DNA]</scope>
    <source>
        <strain evidence="4 5">R270</strain>
    </source>
</reference>